<gene>
    <name evidence="8" type="ORF">V9T40_006893</name>
</gene>
<keyword evidence="4" id="KW-0472">Membrane</keyword>
<name>A0AAN9TPK6_9HEMI</name>
<reference evidence="8 9" key="1">
    <citation type="submission" date="2024-03" db="EMBL/GenBank/DDBJ databases">
        <title>Adaptation during the transition from Ophiocordyceps entomopathogen to insect associate is accompanied by gene loss and intensified selection.</title>
        <authorList>
            <person name="Ward C.M."/>
            <person name="Onetto C.A."/>
            <person name="Borneman A.R."/>
        </authorList>
    </citation>
    <scope>NUCLEOTIDE SEQUENCE [LARGE SCALE GENOMIC DNA]</scope>
    <source>
        <strain evidence="8">AWRI1</strain>
        <tissue evidence="8">Single Adult Female</tissue>
    </source>
</reference>
<dbReference type="Proteomes" id="UP001367676">
    <property type="component" value="Unassembled WGS sequence"/>
</dbReference>
<evidence type="ECO:0000256" key="2">
    <source>
        <dbReference type="ARBA" id="ARBA00022692"/>
    </source>
</evidence>
<dbReference type="SUPFAM" id="SSF48726">
    <property type="entry name" value="Immunoglobulin"/>
    <property type="match status" value="2"/>
</dbReference>
<dbReference type="PANTHER" id="PTHR23278">
    <property type="entry name" value="SIDESTEP PROTEIN"/>
    <property type="match status" value="1"/>
</dbReference>
<dbReference type="EMBL" id="JBBCAQ010000007">
    <property type="protein sequence ID" value="KAK7602919.1"/>
    <property type="molecule type" value="Genomic_DNA"/>
</dbReference>
<dbReference type="PANTHER" id="PTHR23278:SF19">
    <property type="entry name" value="OBSCURIN"/>
    <property type="match status" value="1"/>
</dbReference>
<dbReference type="Pfam" id="PF07686">
    <property type="entry name" value="V-set"/>
    <property type="match status" value="1"/>
</dbReference>
<dbReference type="InterPro" id="IPR036179">
    <property type="entry name" value="Ig-like_dom_sf"/>
</dbReference>
<feature type="compositionally biased region" description="Polar residues" evidence="6">
    <location>
        <begin position="291"/>
        <end position="316"/>
    </location>
</feature>
<sequence>MRANTARRYNFAASPHNGRKIALILVASYSLRPIIELENSTDSKRPATSPWKNDFETVQVLVNEAASLQCKANSATTVDKITLIIWYKNSSSAPIYSVDMRERQRPEYADHWSDEKILESRARFNFDLGLLIIERVRTSDEGFYKCRVDFKQSPTKYFEIQLVVVMPIQNVTILEAMQDPELPDHSFVLPAVVEGNSLTATCIAVGGHPQPNVHWWRNNELIDQTFELFEDKVANVLSLDRVGRENVDDKLVCRATNSKLTKMVTAAVSANVYLVQLELALALNSKDEQTTQRNATQRNATQQKNYKTLPQSLFAG</sequence>
<dbReference type="SMART" id="SM00409">
    <property type="entry name" value="IG"/>
    <property type="match status" value="2"/>
</dbReference>
<keyword evidence="9" id="KW-1185">Reference proteome</keyword>
<dbReference type="GO" id="GO:0016020">
    <property type="term" value="C:membrane"/>
    <property type="evidence" value="ECO:0007669"/>
    <property type="project" value="UniProtKB-SubCell"/>
</dbReference>
<comment type="caution">
    <text evidence="8">The sequence shown here is derived from an EMBL/GenBank/DDBJ whole genome shotgun (WGS) entry which is preliminary data.</text>
</comment>
<keyword evidence="3" id="KW-1133">Transmembrane helix</keyword>
<dbReference type="InterPro" id="IPR013162">
    <property type="entry name" value="CD80_C2-set"/>
</dbReference>
<evidence type="ECO:0000256" key="3">
    <source>
        <dbReference type="ARBA" id="ARBA00022989"/>
    </source>
</evidence>
<evidence type="ECO:0000259" key="7">
    <source>
        <dbReference type="PROSITE" id="PS50835"/>
    </source>
</evidence>
<feature type="domain" description="Ig-like" evidence="7">
    <location>
        <begin position="46"/>
        <end position="148"/>
    </location>
</feature>
<feature type="domain" description="Ig-like" evidence="7">
    <location>
        <begin position="180"/>
        <end position="269"/>
    </location>
</feature>
<evidence type="ECO:0000313" key="8">
    <source>
        <dbReference type="EMBL" id="KAK7602919.1"/>
    </source>
</evidence>
<dbReference type="InterPro" id="IPR013106">
    <property type="entry name" value="Ig_V-set"/>
</dbReference>
<dbReference type="InterPro" id="IPR003599">
    <property type="entry name" value="Ig_sub"/>
</dbReference>
<proteinExistence type="predicted"/>
<keyword evidence="2" id="KW-0812">Transmembrane</keyword>
<dbReference type="PROSITE" id="PS50835">
    <property type="entry name" value="IG_LIKE"/>
    <property type="match status" value="2"/>
</dbReference>
<keyword evidence="5" id="KW-1015">Disulfide bond</keyword>
<evidence type="ECO:0000256" key="4">
    <source>
        <dbReference type="ARBA" id="ARBA00023136"/>
    </source>
</evidence>
<protein>
    <recommendedName>
        <fullName evidence="7">Ig-like domain-containing protein</fullName>
    </recommendedName>
</protein>
<evidence type="ECO:0000256" key="6">
    <source>
        <dbReference type="SAM" id="MobiDB-lite"/>
    </source>
</evidence>
<evidence type="ECO:0000313" key="9">
    <source>
        <dbReference type="Proteomes" id="UP001367676"/>
    </source>
</evidence>
<feature type="region of interest" description="Disordered" evidence="6">
    <location>
        <begin position="287"/>
        <end position="316"/>
    </location>
</feature>
<dbReference type="Gene3D" id="2.60.40.10">
    <property type="entry name" value="Immunoglobulins"/>
    <property type="match status" value="2"/>
</dbReference>
<organism evidence="8 9">
    <name type="scientific">Parthenolecanium corni</name>
    <dbReference type="NCBI Taxonomy" id="536013"/>
    <lineage>
        <taxon>Eukaryota</taxon>
        <taxon>Metazoa</taxon>
        <taxon>Ecdysozoa</taxon>
        <taxon>Arthropoda</taxon>
        <taxon>Hexapoda</taxon>
        <taxon>Insecta</taxon>
        <taxon>Pterygota</taxon>
        <taxon>Neoptera</taxon>
        <taxon>Paraneoptera</taxon>
        <taxon>Hemiptera</taxon>
        <taxon>Sternorrhyncha</taxon>
        <taxon>Coccoidea</taxon>
        <taxon>Coccidae</taxon>
        <taxon>Parthenolecanium</taxon>
    </lineage>
</organism>
<dbReference type="Pfam" id="PF08205">
    <property type="entry name" value="C2-set_2"/>
    <property type="match status" value="1"/>
</dbReference>
<dbReference type="InterPro" id="IPR007110">
    <property type="entry name" value="Ig-like_dom"/>
</dbReference>
<accession>A0AAN9TPK6</accession>
<dbReference type="InterPro" id="IPR013783">
    <property type="entry name" value="Ig-like_fold"/>
</dbReference>
<evidence type="ECO:0000256" key="1">
    <source>
        <dbReference type="ARBA" id="ARBA00004167"/>
    </source>
</evidence>
<evidence type="ECO:0000256" key="5">
    <source>
        <dbReference type="ARBA" id="ARBA00023157"/>
    </source>
</evidence>
<comment type="subcellular location">
    <subcellularLocation>
        <location evidence="1">Membrane</location>
        <topology evidence="1">Single-pass membrane protein</topology>
    </subcellularLocation>
</comment>
<dbReference type="AlphaFoldDB" id="A0AAN9TPK6"/>